<dbReference type="PROSITE" id="PS00678">
    <property type="entry name" value="WD_REPEATS_1"/>
    <property type="match status" value="1"/>
</dbReference>
<dbReference type="GO" id="GO:0005737">
    <property type="term" value="C:cytoplasm"/>
    <property type="evidence" value="ECO:0007669"/>
    <property type="project" value="TreeGrafter"/>
</dbReference>
<dbReference type="InterPro" id="IPR052415">
    <property type="entry name" value="Diphthine_MTase"/>
</dbReference>
<dbReference type="InterPro" id="IPR015943">
    <property type="entry name" value="WD40/YVTN_repeat-like_dom_sf"/>
</dbReference>
<dbReference type="PROSITE" id="PS50082">
    <property type="entry name" value="WD_REPEATS_2"/>
    <property type="match status" value="1"/>
</dbReference>
<evidence type="ECO:0000256" key="1">
    <source>
        <dbReference type="ARBA" id="ARBA00005156"/>
    </source>
</evidence>
<accession>A0A2P5XDU4</accession>
<sequence>MDVAHCYLEGNADAVEFCLHDGYQHVLAASTYTLKEGEQPIRAGSISLFDVNAEKGNLELFHREHTAGIFDIKWSTVGSNVGPLLAQADADGYLRIYSLEGCCNEEKPRDYLNSWENKNHSLHSLTFMSLCCLIHGNQLQGSNYGVGGFLNEVCGEKISSSMCLFLDWNPTATSISVGLSDGSVSITTLAESKIEKLQEWKAHDFELWTSCFDIHQPQLVYTGSDDCKFKCWDMRDNPSRMVFQNSKVHKMGVCCIAKSPTDPNTILTGSYDEYLRVWDLRCISRPVNETSVCLGGGVWRIKHHPFVSGLVLAACMHNGFAIVKIGDEKPEVFEAYGQHGSLAYGADWQRAKLLPGGSTIVATCSFYDRLLRRTERLAGTVNWGTATVIGVFAGMLYGGSKEAAASVSKDAEVMLKLGSTPDKREQYRLMRDAMEKRFIRVTRGSIVGGIRLGMFTAGFYGLQNLLAEKRGVHDVFNVVGAGSATAAAFGLIMPGSLQWRARNVVLGSVLGAAICFPLGWIHLKLVEKANEGNMAAKSSGEIGEAKSGLGAAIDRLEENLNK</sequence>
<dbReference type="InterPro" id="IPR036322">
    <property type="entry name" value="WD40_repeat_dom_sf"/>
</dbReference>
<dbReference type="InterPro" id="IPR019775">
    <property type="entry name" value="WD40_repeat_CS"/>
</dbReference>
<dbReference type="SUPFAM" id="SSF50978">
    <property type="entry name" value="WD40 repeat-like"/>
    <property type="match status" value="1"/>
</dbReference>
<keyword evidence="9" id="KW-1133">Transmembrane helix</keyword>
<comment type="catalytic activity">
    <reaction evidence="7">
        <text>diphthine methyl ester-[translation elongation factor 2] + H2O = diphthine-[translation elongation factor 2] + methanol + H(+)</text>
        <dbReference type="Rhea" id="RHEA:42656"/>
        <dbReference type="Rhea" id="RHEA-COMP:10172"/>
        <dbReference type="Rhea" id="RHEA-COMP:10173"/>
        <dbReference type="ChEBI" id="CHEBI:15377"/>
        <dbReference type="ChEBI" id="CHEBI:15378"/>
        <dbReference type="ChEBI" id="CHEBI:17790"/>
        <dbReference type="ChEBI" id="CHEBI:79005"/>
        <dbReference type="ChEBI" id="CHEBI:82696"/>
        <dbReference type="EC" id="3.1.1.97"/>
    </reaction>
</comment>
<dbReference type="PANTHER" id="PTHR46042">
    <property type="entry name" value="DIPHTHINE METHYLTRANSFERASE"/>
    <property type="match status" value="1"/>
</dbReference>
<dbReference type="Proteomes" id="UP000239757">
    <property type="component" value="Unassembled WGS sequence"/>
</dbReference>
<feature type="transmembrane region" description="Helical" evidence="9">
    <location>
        <begin position="504"/>
        <end position="523"/>
    </location>
</feature>
<dbReference type="EC" id="3.1.1.97" evidence="6"/>
<keyword evidence="9" id="KW-0812">Transmembrane</keyword>
<evidence type="ECO:0000256" key="3">
    <source>
        <dbReference type="ARBA" id="ARBA00022737"/>
    </source>
</evidence>
<dbReference type="PROSITE" id="PS50294">
    <property type="entry name" value="WD_REPEATS_REGION"/>
    <property type="match status" value="1"/>
</dbReference>
<dbReference type="GO" id="GO:0017183">
    <property type="term" value="P:protein histidyl modification to diphthamide"/>
    <property type="evidence" value="ECO:0007669"/>
    <property type="project" value="TreeGrafter"/>
</dbReference>
<dbReference type="Pfam" id="PF00400">
    <property type="entry name" value="WD40"/>
    <property type="match status" value="2"/>
</dbReference>
<dbReference type="EMBL" id="KZ665105">
    <property type="protein sequence ID" value="PPS01507.1"/>
    <property type="molecule type" value="Genomic_DNA"/>
</dbReference>
<evidence type="ECO:0000256" key="2">
    <source>
        <dbReference type="ARBA" id="ARBA00022574"/>
    </source>
</evidence>
<evidence type="ECO:0000313" key="10">
    <source>
        <dbReference type="EMBL" id="PPS01507.1"/>
    </source>
</evidence>
<feature type="transmembrane region" description="Helical" evidence="9">
    <location>
        <begin position="381"/>
        <end position="399"/>
    </location>
</feature>
<evidence type="ECO:0000256" key="6">
    <source>
        <dbReference type="ARBA" id="ARBA00039131"/>
    </source>
</evidence>
<dbReference type="PANTHER" id="PTHR46042:SF1">
    <property type="entry name" value="DIPHTHINE METHYLTRANSFERASE"/>
    <property type="match status" value="1"/>
</dbReference>
<keyword evidence="2 8" id="KW-0853">WD repeat</keyword>
<keyword evidence="3" id="KW-0677">Repeat</keyword>
<dbReference type="OrthoDB" id="1930760at2759"/>
<feature type="repeat" description="WD" evidence="8">
    <location>
        <begin position="246"/>
        <end position="281"/>
    </location>
</feature>
<evidence type="ECO:0000256" key="5">
    <source>
        <dbReference type="ARBA" id="ARBA00038092"/>
    </source>
</evidence>
<keyword evidence="4" id="KW-0378">Hydrolase</keyword>
<dbReference type="AlphaFoldDB" id="A0A2P5XDU4"/>
<dbReference type="GO" id="GO:0061685">
    <property type="term" value="F:diphthine methylesterase activity"/>
    <property type="evidence" value="ECO:0007669"/>
    <property type="project" value="UniProtKB-EC"/>
</dbReference>
<evidence type="ECO:0000256" key="9">
    <source>
        <dbReference type="SAM" id="Phobius"/>
    </source>
</evidence>
<feature type="transmembrane region" description="Helical" evidence="9">
    <location>
        <begin position="444"/>
        <end position="463"/>
    </location>
</feature>
<dbReference type="SMART" id="SM00320">
    <property type="entry name" value="WD40"/>
    <property type="match status" value="3"/>
</dbReference>
<feature type="transmembrane region" description="Helical" evidence="9">
    <location>
        <begin position="475"/>
        <end position="492"/>
    </location>
</feature>
<name>A0A2P5XDU4_GOSBA</name>
<dbReference type="InterPro" id="IPR001680">
    <property type="entry name" value="WD40_rpt"/>
</dbReference>
<comment type="similarity">
    <text evidence="5">Belongs to the DPH7 family.</text>
</comment>
<evidence type="ECO:0000256" key="7">
    <source>
        <dbReference type="ARBA" id="ARBA00047551"/>
    </source>
</evidence>
<evidence type="ECO:0000256" key="4">
    <source>
        <dbReference type="ARBA" id="ARBA00022801"/>
    </source>
</evidence>
<keyword evidence="9" id="KW-0472">Membrane</keyword>
<comment type="pathway">
    <text evidence="1">Protein modification; peptidyl-diphthamide biosynthesis.</text>
</comment>
<proteinExistence type="inferred from homology"/>
<protein>
    <recommendedName>
        <fullName evidence="6">methylated diphthine methylhydrolase</fullName>
        <ecNumber evidence="6">3.1.1.97</ecNumber>
    </recommendedName>
</protein>
<reference evidence="10 11" key="1">
    <citation type="submission" date="2015-01" db="EMBL/GenBank/DDBJ databases">
        <title>Genome of allotetraploid Gossypium barbadense reveals genomic plasticity and fiber elongation in cotton evolution.</title>
        <authorList>
            <person name="Chen X."/>
            <person name="Liu X."/>
            <person name="Zhao B."/>
            <person name="Zheng H."/>
            <person name="Hu Y."/>
            <person name="Lu G."/>
            <person name="Yang C."/>
            <person name="Chen J."/>
            <person name="Shan C."/>
            <person name="Zhang L."/>
            <person name="Zhou Y."/>
            <person name="Wang L."/>
            <person name="Guo W."/>
            <person name="Bai Y."/>
            <person name="Ruan J."/>
            <person name="Shangguan X."/>
            <person name="Mao Y."/>
            <person name="Jiang J."/>
            <person name="Zhu Y."/>
            <person name="Lei J."/>
            <person name="Kang H."/>
            <person name="Chen S."/>
            <person name="He X."/>
            <person name="Wang R."/>
            <person name="Wang Y."/>
            <person name="Chen J."/>
            <person name="Wang L."/>
            <person name="Yu S."/>
            <person name="Wang B."/>
            <person name="Wei J."/>
            <person name="Song S."/>
            <person name="Lu X."/>
            <person name="Gao Z."/>
            <person name="Gu W."/>
            <person name="Deng X."/>
            <person name="Ma D."/>
            <person name="Wang S."/>
            <person name="Liang W."/>
            <person name="Fang L."/>
            <person name="Cai C."/>
            <person name="Zhu X."/>
            <person name="Zhou B."/>
            <person name="Zhang Y."/>
            <person name="Chen Z."/>
            <person name="Xu S."/>
            <person name="Zhu R."/>
            <person name="Wang S."/>
            <person name="Zhang T."/>
            <person name="Zhao G."/>
        </authorList>
    </citation>
    <scope>NUCLEOTIDE SEQUENCE [LARGE SCALE GENOMIC DNA]</scope>
    <source>
        <strain evidence="11">cv. Xinhai21</strain>
        <tissue evidence="10">Leaf</tissue>
    </source>
</reference>
<dbReference type="Gene3D" id="2.130.10.10">
    <property type="entry name" value="YVTN repeat-like/Quinoprotein amine dehydrogenase"/>
    <property type="match status" value="1"/>
</dbReference>
<evidence type="ECO:0000256" key="8">
    <source>
        <dbReference type="PROSITE-ProRule" id="PRU00221"/>
    </source>
</evidence>
<gene>
    <name evidence="10" type="ORF">GOBAR_AA19159</name>
</gene>
<evidence type="ECO:0000313" key="11">
    <source>
        <dbReference type="Proteomes" id="UP000239757"/>
    </source>
</evidence>
<organism evidence="10 11">
    <name type="scientific">Gossypium barbadense</name>
    <name type="common">Sea Island cotton</name>
    <name type="synonym">Hibiscus barbadensis</name>
    <dbReference type="NCBI Taxonomy" id="3634"/>
    <lineage>
        <taxon>Eukaryota</taxon>
        <taxon>Viridiplantae</taxon>
        <taxon>Streptophyta</taxon>
        <taxon>Embryophyta</taxon>
        <taxon>Tracheophyta</taxon>
        <taxon>Spermatophyta</taxon>
        <taxon>Magnoliopsida</taxon>
        <taxon>eudicotyledons</taxon>
        <taxon>Gunneridae</taxon>
        <taxon>Pentapetalae</taxon>
        <taxon>rosids</taxon>
        <taxon>malvids</taxon>
        <taxon>Malvales</taxon>
        <taxon>Malvaceae</taxon>
        <taxon>Malvoideae</taxon>
        <taxon>Gossypium</taxon>
    </lineage>
</organism>